<accession>A0AAJ0GUB0</accession>
<proteinExistence type="predicted"/>
<organism evidence="2 3">
    <name type="scientific">Chaetomium strumarium</name>
    <dbReference type="NCBI Taxonomy" id="1170767"/>
    <lineage>
        <taxon>Eukaryota</taxon>
        <taxon>Fungi</taxon>
        <taxon>Dikarya</taxon>
        <taxon>Ascomycota</taxon>
        <taxon>Pezizomycotina</taxon>
        <taxon>Sordariomycetes</taxon>
        <taxon>Sordariomycetidae</taxon>
        <taxon>Sordariales</taxon>
        <taxon>Chaetomiaceae</taxon>
        <taxon>Chaetomium</taxon>
    </lineage>
</organism>
<dbReference type="AlphaFoldDB" id="A0AAJ0GUB0"/>
<evidence type="ECO:0000313" key="2">
    <source>
        <dbReference type="EMBL" id="KAK3306322.1"/>
    </source>
</evidence>
<dbReference type="Proteomes" id="UP001273166">
    <property type="component" value="Unassembled WGS sequence"/>
</dbReference>
<comment type="caution">
    <text evidence="2">The sequence shown here is derived from an EMBL/GenBank/DDBJ whole genome shotgun (WGS) entry which is preliminary data.</text>
</comment>
<feature type="compositionally biased region" description="Basic residues" evidence="1">
    <location>
        <begin position="158"/>
        <end position="169"/>
    </location>
</feature>
<feature type="region of interest" description="Disordered" evidence="1">
    <location>
        <begin position="1"/>
        <end position="58"/>
    </location>
</feature>
<gene>
    <name evidence="2" type="ORF">B0T15DRAFT_137502</name>
</gene>
<reference evidence="2" key="1">
    <citation type="journal article" date="2023" name="Mol. Phylogenet. Evol.">
        <title>Genome-scale phylogeny and comparative genomics of the fungal order Sordariales.</title>
        <authorList>
            <person name="Hensen N."/>
            <person name="Bonometti L."/>
            <person name="Westerberg I."/>
            <person name="Brannstrom I.O."/>
            <person name="Guillou S."/>
            <person name="Cros-Aarteil S."/>
            <person name="Calhoun S."/>
            <person name="Haridas S."/>
            <person name="Kuo A."/>
            <person name="Mondo S."/>
            <person name="Pangilinan J."/>
            <person name="Riley R."/>
            <person name="LaButti K."/>
            <person name="Andreopoulos B."/>
            <person name="Lipzen A."/>
            <person name="Chen C."/>
            <person name="Yan M."/>
            <person name="Daum C."/>
            <person name="Ng V."/>
            <person name="Clum A."/>
            <person name="Steindorff A."/>
            <person name="Ohm R.A."/>
            <person name="Martin F."/>
            <person name="Silar P."/>
            <person name="Natvig D.O."/>
            <person name="Lalanne C."/>
            <person name="Gautier V."/>
            <person name="Ament-Velasquez S.L."/>
            <person name="Kruys A."/>
            <person name="Hutchinson M.I."/>
            <person name="Powell A.J."/>
            <person name="Barry K."/>
            <person name="Miller A.N."/>
            <person name="Grigoriev I.V."/>
            <person name="Debuchy R."/>
            <person name="Gladieux P."/>
            <person name="Hiltunen Thoren M."/>
            <person name="Johannesson H."/>
        </authorList>
    </citation>
    <scope>NUCLEOTIDE SEQUENCE</scope>
    <source>
        <strain evidence="2">CBS 333.67</strain>
    </source>
</reference>
<dbReference type="EMBL" id="JAUDZG010000003">
    <property type="protein sequence ID" value="KAK3306322.1"/>
    <property type="molecule type" value="Genomic_DNA"/>
</dbReference>
<evidence type="ECO:0000256" key="1">
    <source>
        <dbReference type="SAM" id="MobiDB-lite"/>
    </source>
</evidence>
<evidence type="ECO:0000313" key="3">
    <source>
        <dbReference type="Proteomes" id="UP001273166"/>
    </source>
</evidence>
<protein>
    <submittedName>
        <fullName evidence="2">Uncharacterized protein</fullName>
    </submittedName>
</protein>
<name>A0AAJ0GUB0_9PEZI</name>
<feature type="compositionally biased region" description="Basic residues" evidence="1">
    <location>
        <begin position="45"/>
        <end position="58"/>
    </location>
</feature>
<keyword evidence="3" id="KW-1185">Reference proteome</keyword>
<sequence>MSGQSPRQPWPGSRISGRWPCQNGDATRQNDLVASKRLWESGATRNKRSRRRNMAKRLHRRVDGREMRACPVGMSPSLVVIPEGLEGLMQRSCQILFFRTKAEKDVLSVGSSHQQCRDLIFARFAFLQPSSGSSHRLLLRHRLGICRKSKTNALQKNKALRSNRSRRRTPSAQDRTSRNGFPKCAGLQLSLPKLKLINGSCSAVVPSLV</sequence>
<reference evidence="2" key="2">
    <citation type="submission" date="2023-06" db="EMBL/GenBank/DDBJ databases">
        <authorList>
            <consortium name="Lawrence Berkeley National Laboratory"/>
            <person name="Mondo S.J."/>
            <person name="Hensen N."/>
            <person name="Bonometti L."/>
            <person name="Westerberg I."/>
            <person name="Brannstrom I.O."/>
            <person name="Guillou S."/>
            <person name="Cros-Aarteil S."/>
            <person name="Calhoun S."/>
            <person name="Haridas S."/>
            <person name="Kuo A."/>
            <person name="Pangilinan J."/>
            <person name="Riley R."/>
            <person name="Labutti K."/>
            <person name="Andreopoulos B."/>
            <person name="Lipzen A."/>
            <person name="Chen C."/>
            <person name="Yanf M."/>
            <person name="Daum C."/>
            <person name="Ng V."/>
            <person name="Clum A."/>
            <person name="Steindorff A."/>
            <person name="Ohm R."/>
            <person name="Martin F."/>
            <person name="Silar P."/>
            <person name="Natvig D."/>
            <person name="Lalanne C."/>
            <person name="Gautier V."/>
            <person name="Ament-Velasquez S.L."/>
            <person name="Kruys A."/>
            <person name="Hutchinson M.I."/>
            <person name="Powell A.J."/>
            <person name="Barry K."/>
            <person name="Miller A.N."/>
            <person name="Grigoriev I.V."/>
            <person name="Debuchy R."/>
            <person name="Gladieux P."/>
            <person name="Thoren M.H."/>
            <person name="Johannesson H."/>
        </authorList>
    </citation>
    <scope>NUCLEOTIDE SEQUENCE</scope>
    <source>
        <strain evidence="2">CBS 333.67</strain>
    </source>
</reference>
<dbReference type="GeneID" id="87880664"/>
<feature type="region of interest" description="Disordered" evidence="1">
    <location>
        <begin position="155"/>
        <end position="180"/>
    </location>
</feature>
<dbReference type="RefSeq" id="XP_062722102.1">
    <property type="nucleotide sequence ID" value="XM_062861835.1"/>
</dbReference>